<evidence type="ECO:0000313" key="3">
    <source>
        <dbReference type="Proteomes" id="UP000037239"/>
    </source>
</evidence>
<dbReference type="EMBL" id="AWFK01000008">
    <property type="protein sequence ID" value="KOA49500.1"/>
    <property type="molecule type" value="Genomic_DNA"/>
</dbReference>
<protein>
    <submittedName>
        <fullName evidence="2">Uncharacterized protein</fullName>
    </submittedName>
</protein>
<dbReference type="Proteomes" id="UP000037239">
    <property type="component" value="Unassembled WGS sequence"/>
</dbReference>
<sequence>MADLILKNPAVATYIHLFKPGDDGKYTVTLLFDKQDPAQMESVQQIAAAITDLITRGTTEEIGWNSEAKTKVIPFPGGNANDPNFIKTLALPLKDADTYVLRQGQNAGKTRAEVNPEFAGKYYMQLSTTKDLTHQTDAEGHPISYLVDASQGVAGPALTTATLYPGAMVKPNIWLSPYPAGKNHGAGISANLQALIKTGDGTPLIDLDARNPLTGFNLPTANGAKPGTSDTPSANPLAAMGI</sequence>
<proteinExistence type="predicted"/>
<accession>A0AB34T9F5</accession>
<name>A0AB34T9F5_9BIFI</name>
<dbReference type="Gene3D" id="2.40.50.140">
    <property type="entry name" value="Nucleic acid-binding proteins"/>
    <property type="match status" value="1"/>
</dbReference>
<feature type="region of interest" description="Disordered" evidence="1">
    <location>
        <begin position="218"/>
        <end position="242"/>
    </location>
</feature>
<evidence type="ECO:0000256" key="1">
    <source>
        <dbReference type="SAM" id="MobiDB-lite"/>
    </source>
</evidence>
<comment type="caution">
    <text evidence="2">The sequence shown here is derived from an EMBL/GenBank/DDBJ whole genome shotgun (WGS) entry which is preliminary data.</text>
</comment>
<dbReference type="AlphaFoldDB" id="A0AB34T9F5"/>
<reference evidence="2 3" key="1">
    <citation type="journal article" date="2015" name="Int J Genomics">
        <title>Comparative Genomics Revealed Genetic Diversity and Species/Strain-Level Differences in Carbohydrate Metabolism of Three Probiotic Bifidobacterial Species.</title>
        <authorList>
            <person name="Odamaki T."/>
            <person name="Horigome A."/>
            <person name="Sugahara H."/>
            <person name="Hashikura N."/>
            <person name="Minami J."/>
            <person name="Xiao J.Z."/>
            <person name="Abe F."/>
        </authorList>
    </citation>
    <scope>NUCLEOTIDE SEQUENCE [LARGE SCALE GENOMIC DNA]</scope>
    <source>
        <strain evidence="2 3">MCC 0483</strain>
    </source>
</reference>
<dbReference type="InterPro" id="IPR012340">
    <property type="entry name" value="NA-bd_OB-fold"/>
</dbReference>
<dbReference type="RefSeq" id="WP_052826325.1">
    <property type="nucleotide sequence ID" value="NZ_AWFK01000008.1"/>
</dbReference>
<evidence type="ECO:0000313" key="2">
    <source>
        <dbReference type="EMBL" id="KOA49500.1"/>
    </source>
</evidence>
<organism evidence="2 3">
    <name type="scientific">Bifidobacterium animalis subsp. animalis MCC 0483</name>
    <dbReference type="NCBI Taxonomy" id="1365955"/>
    <lineage>
        <taxon>Bacteria</taxon>
        <taxon>Bacillati</taxon>
        <taxon>Actinomycetota</taxon>
        <taxon>Actinomycetes</taxon>
        <taxon>Bifidobacteriales</taxon>
        <taxon>Bifidobacteriaceae</taxon>
        <taxon>Bifidobacterium</taxon>
    </lineage>
</organism>
<gene>
    <name evidence="2" type="ORF">BAAM0483_04970</name>
</gene>